<sequence>MASPEDVGKAFVSHYYQTFDTNRDALISLYQDQSMLTWEGQKFSGPQNIVGKFKSLPFQQVQHQVTAMDSQPSMSGGILIQVNGKLMTDGENHALQFSQTFHLMPVNNSFVVTNEVFRLCYG</sequence>
<keyword evidence="1 2" id="KW-0963">Cytoplasm</keyword>
<dbReference type="GO" id="GO:0051028">
    <property type="term" value="P:mRNA transport"/>
    <property type="evidence" value="ECO:0007669"/>
    <property type="project" value="UniProtKB-UniRule"/>
</dbReference>
<dbReference type="PANTHER" id="PTHR12612">
    <property type="entry name" value="NUCLEAR TRANSPORT FACTOR 2"/>
    <property type="match status" value="1"/>
</dbReference>
<dbReference type="GO" id="GO:0005635">
    <property type="term" value="C:nuclear envelope"/>
    <property type="evidence" value="ECO:0007669"/>
    <property type="project" value="UniProtKB-ARBA"/>
</dbReference>
<comment type="subcellular location">
    <subcellularLocation>
        <location evidence="2">Cytoplasm</location>
    </subcellularLocation>
    <subcellularLocation>
        <location evidence="2">Nucleus</location>
    </subcellularLocation>
</comment>
<dbReference type="InterPro" id="IPR002075">
    <property type="entry name" value="NTF2_dom"/>
</dbReference>
<gene>
    <name evidence="4" type="ORF">TCHU04912_LOCUS19508</name>
</gene>
<dbReference type="FunFam" id="3.10.450.50:FF:000005">
    <property type="entry name" value="Nuclear transport factor 2"/>
    <property type="match status" value="1"/>
</dbReference>
<dbReference type="EMBL" id="HBGG01037831">
    <property type="protein sequence ID" value="CAD9218001.1"/>
    <property type="molecule type" value="Transcribed_RNA"/>
</dbReference>
<organism evidence="4">
    <name type="scientific">Tetraselmis chuii</name>
    <dbReference type="NCBI Taxonomy" id="63592"/>
    <lineage>
        <taxon>Eukaryota</taxon>
        <taxon>Viridiplantae</taxon>
        <taxon>Chlorophyta</taxon>
        <taxon>core chlorophytes</taxon>
        <taxon>Chlorodendrophyceae</taxon>
        <taxon>Chlorodendrales</taxon>
        <taxon>Chlorodendraceae</taxon>
        <taxon>Tetraselmis</taxon>
    </lineage>
</organism>
<reference evidence="4" key="1">
    <citation type="submission" date="2021-01" db="EMBL/GenBank/DDBJ databases">
        <authorList>
            <person name="Corre E."/>
            <person name="Pelletier E."/>
            <person name="Niang G."/>
            <person name="Scheremetjew M."/>
            <person name="Finn R."/>
            <person name="Kale V."/>
            <person name="Holt S."/>
            <person name="Cochrane G."/>
            <person name="Meng A."/>
            <person name="Brown T."/>
            <person name="Cohen L."/>
        </authorList>
    </citation>
    <scope>NUCLEOTIDE SEQUENCE</scope>
    <source>
        <strain evidence="4">PLY429</strain>
    </source>
</reference>
<dbReference type="CDD" id="cd00780">
    <property type="entry name" value="NTF2"/>
    <property type="match status" value="1"/>
</dbReference>
<evidence type="ECO:0000256" key="1">
    <source>
        <dbReference type="ARBA" id="ARBA00022490"/>
    </source>
</evidence>
<dbReference type="InterPro" id="IPR032710">
    <property type="entry name" value="NTF2-like_dom_sf"/>
</dbReference>
<dbReference type="SUPFAM" id="SSF54427">
    <property type="entry name" value="NTF2-like"/>
    <property type="match status" value="1"/>
</dbReference>
<protein>
    <recommendedName>
        <fullName evidence="3">NTF2 domain-containing protein</fullName>
    </recommendedName>
</protein>
<feature type="domain" description="NTF2" evidence="3">
    <location>
        <begin position="7"/>
        <end position="119"/>
    </location>
</feature>
<dbReference type="InterPro" id="IPR045875">
    <property type="entry name" value="NTF2"/>
</dbReference>
<dbReference type="PROSITE" id="PS50177">
    <property type="entry name" value="NTF2_DOMAIN"/>
    <property type="match status" value="1"/>
</dbReference>
<dbReference type="GO" id="GO:0006606">
    <property type="term" value="P:protein import into nucleus"/>
    <property type="evidence" value="ECO:0007669"/>
    <property type="project" value="UniProtKB-ARBA"/>
</dbReference>
<accession>A0A7S1T4F2</accession>
<evidence type="ECO:0000313" key="4">
    <source>
        <dbReference type="EMBL" id="CAD9218001.1"/>
    </source>
</evidence>
<dbReference type="Gene3D" id="3.10.450.50">
    <property type="match status" value="1"/>
</dbReference>
<proteinExistence type="predicted"/>
<dbReference type="GO" id="GO:0005737">
    <property type="term" value="C:cytoplasm"/>
    <property type="evidence" value="ECO:0007669"/>
    <property type="project" value="UniProtKB-SubCell"/>
</dbReference>
<evidence type="ECO:0000256" key="2">
    <source>
        <dbReference type="RuleBase" id="RU369002"/>
    </source>
</evidence>
<dbReference type="AlphaFoldDB" id="A0A7S1T4F2"/>
<evidence type="ECO:0000259" key="3">
    <source>
        <dbReference type="PROSITE" id="PS50177"/>
    </source>
</evidence>
<comment type="function">
    <text evidence="2">Has a role in nuclear-cytoplasmic transport of proteins and mRNAs.</text>
</comment>
<dbReference type="Pfam" id="PF02136">
    <property type="entry name" value="NTF2"/>
    <property type="match status" value="1"/>
</dbReference>
<name>A0A7S1T4F2_9CHLO</name>
<keyword evidence="2" id="KW-0539">Nucleus</keyword>
<keyword evidence="2" id="KW-0653">Protein transport</keyword>
<dbReference type="InterPro" id="IPR018222">
    <property type="entry name" value="Nuclear_transport_factor_2_euk"/>
</dbReference>
<keyword evidence="2" id="KW-0813">Transport</keyword>